<evidence type="ECO:0000313" key="1">
    <source>
        <dbReference type="EMBL" id="CCD30121.1"/>
    </source>
</evidence>
<organism evidence="1 2">
    <name type="scientific">Candidatus Glomeribacter gigasporarum BEG34</name>
    <dbReference type="NCBI Taxonomy" id="1070319"/>
    <lineage>
        <taxon>Bacteria</taxon>
        <taxon>Pseudomonadati</taxon>
        <taxon>Pseudomonadota</taxon>
        <taxon>Betaproteobacteria</taxon>
        <taxon>Burkholderiales</taxon>
        <taxon>Burkholderiaceae</taxon>
        <taxon>Candidatus Glomeribacter</taxon>
    </lineage>
</organism>
<dbReference type="EMBL" id="CAFB01000063">
    <property type="protein sequence ID" value="CCD30121.1"/>
    <property type="molecule type" value="Genomic_DNA"/>
</dbReference>
<dbReference type="InterPro" id="IPR025528">
    <property type="entry name" value="BrnA_antitoxin"/>
</dbReference>
<accession>G2JBG7</accession>
<dbReference type="AlphaFoldDB" id="G2JBG7"/>
<dbReference type="Pfam" id="PF14384">
    <property type="entry name" value="BrnA_antitoxin"/>
    <property type="match status" value="1"/>
</dbReference>
<sequence>MSEVTYEQGHLPRLTAKQKAELKALAKMPDDTIDYSDIPPLTDEQLANAVRGRFYKPIKEHVTVRLDSDVLRWLKASGKGYQGRLRAILRNAMLKSLHQGE</sequence>
<proteinExistence type="predicted"/>
<dbReference type="STRING" id="1070319.CAGGBEG34_440008"/>
<evidence type="ECO:0008006" key="3">
    <source>
        <dbReference type="Google" id="ProtNLM"/>
    </source>
</evidence>
<keyword evidence="2" id="KW-1185">Reference proteome</keyword>
<comment type="caution">
    <text evidence="1">The sequence shown here is derived from an EMBL/GenBank/DDBJ whole genome shotgun (WGS) entry which is preliminary data.</text>
</comment>
<dbReference type="OrthoDB" id="9796641at2"/>
<protein>
    <recommendedName>
        <fullName evidence="3">Cytoplasmic protein</fullName>
    </recommendedName>
</protein>
<dbReference type="Proteomes" id="UP000054051">
    <property type="component" value="Unassembled WGS sequence"/>
</dbReference>
<name>G2JBG7_9BURK</name>
<dbReference type="eggNOG" id="COG3514">
    <property type="taxonomic scope" value="Bacteria"/>
</dbReference>
<evidence type="ECO:0000313" key="2">
    <source>
        <dbReference type="Proteomes" id="UP000054051"/>
    </source>
</evidence>
<reference evidence="1 2" key="1">
    <citation type="submission" date="2011-08" db="EMBL/GenBank/DDBJ databases">
        <title>The genome of the obligate endobacterium of an arbuscular mycorrhizal fungus reveals an interphylum network of nutritional interactions.</title>
        <authorList>
            <person name="Ghignone S."/>
            <person name="Salvioli A."/>
            <person name="Anca I."/>
            <person name="Lumini E."/>
            <person name="Ortu G."/>
            <person name="Petiti L."/>
            <person name="Cruveiller S."/>
            <person name="Bianciotto V."/>
            <person name="Piffanelli P."/>
            <person name="Lanfranco L."/>
            <person name="Bonfante P."/>
        </authorList>
    </citation>
    <scope>NUCLEOTIDE SEQUENCE [LARGE SCALE GENOMIC DNA]</scope>
    <source>
        <strain evidence="1 2">BEG34</strain>
    </source>
</reference>
<gene>
    <name evidence="1" type="ORF">CAGGBEG34_440008</name>
</gene>
<dbReference type="RefSeq" id="WP_006683194.1">
    <property type="nucleotide sequence ID" value="NZ_CAFB01000063.1"/>
</dbReference>